<feature type="transmembrane region" description="Helical" evidence="1">
    <location>
        <begin position="133"/>
        <end position="155"/>
    </location>
</feature>
<evidence type="ECO:0000313" key="2">
    <source>
        <dbReference type="EMBL" id="CRK20390.1"/>
    </source>
</evidence>
<protein>
    <recommendedName>
        <fullName evidence="4">Major facilitator superfamily (MFS) profile domain-containing protein</fullName>
    </recommendedName>
</protein>
<dbReference type="PANTHER" id="PTHR11360:SF284">
    <property type="entry name" value="EG:103B4.3 PROTEIN-RELATED"/>
    <property type="match status" value="1"/>
</dbReference>
<feature type="transmembrane region" description="Helical" evidence="1">
    <location>
        <begin position="167"/>
        <end position="188"/>
    </location>
</feature>
<keyword evidence="1" id="KW-0812">Transmembrane</keyword>
<keyword evidence="3" id="KW-1185">Reference proteome</keyword>
<organism evidence="2 3">
    <name type="scientific">Verticillium longisporum</name>
    <name type="common">Verticillium dahliae var. longisporum</name>
    <dbReference type="NCBI Taxonomy" id="100787"/>
    <lineage>
        <taxon>Eukaryota</taxon>
        <taxon>Fungi</taxon>
        <taxon>Dikarya</taxon>
        <taxon>Ascomycota</taxon>
        <taxon>Pezizomycotina</taxon>
        <taxon>Sordariomycetes</taxon>
        <taxon>Hypocreomycetidae</taxon>
        <taxon>Glomerellales</taxon>
        <taxon>Plectosphaerellaceae</taxon>
        <taxon>Verticillium</taxon>
    </lineage>
</organism>
<evidence type="ECO:0000313" key="3">
    <source>
        <dbReference type="Proteomes" id="UP000044602"/>
    </source>
</evidence>
<feature type="transmembrane region" description="Helical" evidence="1">
    <location>
        <begin position="106"/>
        <end position="127"/>
    </location>
</feature>
<keyword evidence="1" id="KW-1133">Transmembrane helix</keyword>
<sequence>MSATQLQTLTSVNELRDGSETQSIADNAQTSESHDRLGASRWAVLSAAFGITFIAVGMPNSFGVFQEHYESTLFPDKPSPEIIIIGSLSSSLYMILGAFTGRLADVVGYQVVLISGSVLIVGGLFAASFSTQFYQLVLSQGLAFGLGTALVYYPAVSSSGQYFRRHGLVNGVVLSGGALGGCIGPYSVRIMIQRLGLPATFRTLAAMYGKLTALITSFVLCGVGHVVFWLPAVMVGDEDEKPVALMTLFVIFVGLLGSGFVSLIPVVMSDLFGAEDLASKFLREVSLYVSGTGWRAYDNPIGQPVFYNGFSDRMKDCVLSAPLLQDRIRDLADKRIAVEEKEGLLSRNDRDYALKRAQRRAVIESGIQEVAEKMTDDMICKMESKTFIRGAYYFATQLTLRAYHQGIHVSSEEVL</sequence>
<proteinExistence type="predicted"/>
<dbReference type="EMBL" id="CVQH01011558">
    <property type="protein sequence ID" value="CRK20390.1"/>
    <property type="molecule type" value="Genomic_DNA"/>
</dbReference>
<dbReference type="AlphaFoldDB" id="A0A0G4LFE9"/>
<gene>
    <name evidence="2" type="ORF">BN1708_012855</name>
</gene>
<reference evidence="2 3" key="1">
    <citation type="submission" date="2015-05" db="EMBL/GenBank/DDBJ databases">
        <authorList>
            <person name="Wang D.B."/>
            <person name="Wang M."/>
        </authorList>
    </citation>
    <scope>NUCLEOTIDE SEQUENCE [LARGE SCALE GENOMIC DNA]</scope>
    <source>
        <strain evidence="2">VL1</strain>
    </source>
</reference>
<name>A0A0G4LFE9_VERLO</name>
<evidence type="ECO:0000256" key="1">
    <source>
        <dbReference type="SAM" id="Phobius"/>
    </source>
</evidence>
<dbReference type="InterPro" id="IPR050327">
    <property type="entry name" value="Proton-linked_MCT"/>
</dbReference>
<dbReference type="Proteomes" id="UP000044602">
    <property type="component" value="Unassembled WGS sequence"/>
</dbReference>
<dbReference type="InterPro" id="IPR036259">
    <property type="entry name" value="MFS_trans_sf"/>
</dbReference>
<keyword evidence="1" id="KW-0472">Membrane</keyword>
<feature type="non-terminal residue" evidence="2">
    <location>
        <position position="415"/>
    </location>
</feature>
<feature type="transmembrane region" description="Helical" evidence="1">
    <location>
        <begin position="243"/>
        <end position="268"/>
    </location>
</feature>
<accession>A0A0G4LFE9</accession>
<evidence type="ECO:0008006" key="4">
    <source>
        <dbReference type="Google" id="ProtNLM"/>
    </source>
</evidence>
<dbReference type="SUPFAM" id="SSF103473">
    <property type="entry name" value="MFS general substrate transporter"/>
    <property type="match status" value="1"/>
</dbReference>
<dbReference type="Gene3D" id="1.20.1250.20">
    <property type="entry name" value="MFS general substrate transporter like domains"/>
    <property type="match status" value="1"/>
</dbReference>
<feature type="transmembrane region" description="Helical" evidence="1">
    <location>
        <begin position="208"/>
        <end position="231"/>
    </location>
</feature>
<feature type="transmembrane region" description="Helical" evidence="1">
    <location>
        <begin position="42"/>
        <end position="62"/>
    </location>
</feature>
<dbReference type="STRING" id="100787.A0A0G4LFE9"/>
<dbReference type="PANTHER" id="PTHR11360">
    <property type="entry name" value="MONOCARBOXYLATE TRANSPORTER"/>
    <property type="match status" value="1"/>
</dbReference>